<dbReference type="PANTHER" id="PTHR22916">
    <property type="entry name" value="GLYCOSYLTRANSFERASE"/>
    <property type="match status" value="1"/>
</dbReference>
<dbReference type="CDD" id="cd00761">
    <property type="entry name" value="Glyco_tranf_GTA_type"/>
    <property type="match status" value="1"/>
</dbReference>
<feature type="domain" description="Glycosyltransferase 2-like" evidence="1">
    <location>
        <begin position="36"/>
        <end position="147"/>
    </location>
</feature>
<dbReference type="SUPFAM" id="SSF53448">
    <property type="entry name" value="Nucleotide-diphospho-sugar transferases"/>
    <property type="match status" value="1"/>
</dbReference>
<accession>A0ABP7MN00</accession>
<evidence type="ECO:0000259" key="1">
    <source>
        <dbReference type="Pfam" id="PF00535"/>
    </source>
</evidence>
<dbReference type="InterPro" id="IPR029044">
    <property type="entry name" value="Nucleotide-diphossugar_trans"/>
</dbReference>
<dbReference type="Gene3D" id="3.90.550.10">
    <property type="entry name" value="Spore Coat Polysaccharide Biosynthesis Protein SpsA, Chain A"/>
    <property type="match status" value="1"/>
</dbReference>
<dbReference type="EMBL" id="BAABAJ010000011">
    <property type="protein sequence ID" value="GAA3924859.1"/>
    <property type="molecule type" value="Genomic_DNA"/>
</dbReference>
<evidence type="ECO:0000313" key="3">
    <source>
        <dbReference type="Proteomes" id="UP001501000"/>
    </source>
</evidence>
<name>A0ABP7MN00_9ACTN</name>
<keyword evidence="3" id="KW-1185">Reference proteome</keyword>
<reference evidence="3" key="1">
    <citation type="journal article" date="2019" name="Int. J. Syst. Evol. Microbiol.">
        <title>The Global Catalogue of Microorganisms (GCM) 10K type strain sequencing project: providing services to taxonomists for standard genome sequencing and annotation.</title>
        <authorList>
            <consortium name="The Broad Institute Genomics Platform"/>
            <consortium name="The Broad Institute Genome Sequencing Center for Infectious Disease"/>
            <person name="Wu L."/>
            <person name="Ma J."/>
        </authorList>
    </citation>
    <scope>NUCLEOTIDE SEQUENCE [LARGE SCALE GENOMIC DNA]</scope>
    <source>
        <strain evidence="3">JCM 16956</strain>
    </source>
</reference>
<protein>
    <submittedName>
        <fullName evidence="2">Glycosyltransferase family 2 protein</fullName>
    </submittedName>
</protein>
<dbReference type="InterPro" id="IPR001173">
    <property type="entry name" value="Glyco_trans_2-like"/>
</dbReference>
<dbReference type="PANTHER" id="PTHR22916:SF3">
    <property type="entry name" value="UDP-GLCNAC:BETAGAL BETA-1,3-N-ACETYLGLUCOSAMINYLTRANSFERASE-LIKE PROTEIN 1"/>
    <property type="match status" value="1"/>
</dbReference>
<dbReference type="Proteomes" id="UP001501000">
    <property type="component" value="Unassembled WGS sequence"/>
</dbReference>
<evidence type="ECO:0000313" key="2">
    <source>
        <dbReference type="EMBL" id="GAA3924859.1"/>
    </source>
</evidence>
<dbReference type="Pfam" id="PF00535">
    <property type="entry name" value="Glycos_transf_2"/>
    <property type="match status" value="1"/>
</dbReference>
<gene>
    <name evidence="2" type="ORF">GCM10022244_38060</name>
</gene>
<sequence>MHAGIAPRENGPITLPAVPAFDCSISVWGIRVPKLSVVVPFHNVGAYAPDTLRSLARNADPEFEFLLVDDCSTDETPEILDRWRDRLPNATVIRHETNLGVAQARNTGIDAARGEYLTFLDGDDWYAPGHLAAAVAGMDRLGCDFARTDHVLAEGRKRHVKYAPAKVRDTVMDPRDGISPASMVTMVDYPFVPFGIYRGSLFRDGASRFETSLRTAEDRLWIWRLHLTARTFAALSLHGVFYRRGVTTSLTQITDNRQLDFIPSYDLLLDEVSRDRDADRFLPKAVRTYCAMIAFHVNKAGRYEPEVARRLRADVADALHRMPQQVLDETLATMDTPRSTLLRSLRDTGRTS</sequence>
<proteinExistence type="predicted"/>
<organism evidence="2 3">
    <name type="scientific">Streptomyces gulbargensis</name>
    <dbReference type="NCBI Taxonomy" id="364901"/>
    <lineage>
        <taxon>Bacteria</taxon>
        <taxon>Bacillati</taxon>
        <taxon>Actinomycetota</taxon>
        <taxon>Actinomycetes</taxon>
        <taxon>Kitasatosporales</taxon>
        <taxon>Streptomycetaceae</taxon>
        <taxon>Streptomyces</taxon>
    </lineage>
</organism>
<comment type="caution">
    <text evidence="2">The sequence shown here is derived from an EMBL/GenBank/DDBJ whole genome shotgun (WGS) entry which is preliminary data.</text>
</comment>